<proteinExistence type="predicted"/>
<protein>
    <submittedName>
        <fullName evidence="2">ParA family protein</fullName>
    </submittedName>
</protein>
<sequence>MSVTEQTDELVGIGEIAEIAGVSRQAVANWRVRATDFPTPVTELGSGPIFRRSQIRTWLRRNKRNTPMAHVISTINLKGGVAKTTTSVALAEVFSAEMRKKVLVIDLDPQTNATIMLLGEDKWLELNDRGHTLAQLFKDAMNPDVKKFDLDATLQKQVGDVHEARTIDLLPSSLDLIDVQDQLASAPSGKFYAVNPVELLWRAVKSRLDDYDIVIVDCPPNLGIVTLNGLRLSDAYIIPTIPDHLSTYGIPQIVTRVGEFAQAIGEEIDPLGIVITKYQANSTVHNTVLRQLQTDANFPDVYATKIKQTNTASAAAEYTAHKRTLRQKYGSDPNGLTSTFIELAQEIWSDLEGKS</sequence>
<evidence type="ECO:0000259" key="1">
    <source>
        <dbReference type="Pfam" id="PF13614"/>
    </source>
</evidence>
<dbReference type="Gene3D" id="3.40.50.300">
    <property type="entry name" value="P-loop containing nucleotide triphosphate hydrolases"/>
    <property type="match status" value="1"/>
</dbReference>
<dbReference type="AlphaFoldDB" id="A0A4Q8LX60"/>
<reference evidence="2 3" key="1">
    <citation type="submission" date="2019-02" db="EMBL/GenBank/DDBJ databases">
        <title>WGS of Pseudoxanthomonas species novum from clinical isolates.</title>
        <authorList>
            <person name="Bernier A.-M."/>
            <person name="Bernard K."/>
            <person name="Vachon A."/>
        </authorList>
    </citation>
    <scope>NUCLEOTIDE SEQUENCE [LARGE SCALE GENOMIC DNA]</scope>
    <source>
        <strain evidence="2 3">NML130969</strain>
    </source>
</reference>
<dbReference type="Pfam" id="PF13614">
    <property type="entry name" value="AAA_31"/>
    <property type="match status" value="1"/>
</dbReference>
<name>A0A4Q8LX60_9GAMM</name>
<dbReference type="SUPFAM" id="SSF52540">
    <property type="entry name" value="P-loop containing nucleoside triphosphate hydrolases"/>
    <property type="match status" value="1"/>
</dbReference>
<gene>
    <name evidence="2" type="ORF">EA655_17905</name>
</gene>
<dbReference type="CDD" id="cd02042">
    <property type="entry name" value="ParAB_family"/>
    <property type="match status" value="1"/>
</dbReference>
<comment type="caution">
    <text evidence="2">The sequence shown here is derived from an EMBL/GenBank/DDBJ whole genome shotgun (WGS) entry which is preliminary data.</text>
</comment>
<dbReference type="OrthoDB" id="9815116at2"/>
<dbReference type="RefSeq" id="WP_130535754.1">
    <property type="nucleotide sequence ID" value="NZ_SHMG01000014.1"/>
</dbReference>
<dbReference type="EMBL" id="SHMG01000014">
    <property type="protein sequence ID" value="TAA36730.1"/>
    <property type="molecule type" value="Genomic_DNA"/>
</dbReference>
<organism evidence="2 3">
    <name type="scientific">Pseudoxanthomonas winnipegensis</name>
    <dbReference type="NCBI Taxonomy" id="2480810"/>
    <lineage>
        <taxon>Bacteria</taxon>
        <taxon>Pseudomonadati</taxon>
        <taxon>Pseudomonadota</taxon>
        <taxon>Gammaproteobacteria</taxon>
        <taxon>Lysobacterales</taxon>
        <taxon>Lysobacteraceae</taxon>
        <taxon>Pseudoxanthomonas</taxon>
    </lineage>
</organism>
<dbReference type="InterPro" id="IPR027417">
    <property type="entry name" value="P-loop_NTPase"/>
</dbReference>
<dbReference type="InterPro" id="IPR025669">
    <property type="entry name" value="AAA_dom"/>
</dbReference>
<dbReference type="PANTHER" id="PTHR13696">
    <property type="entry name" value="P-LOOP CONTAINING NUCLEOSIDE TRIPHOSPHATE HYDROLASE"/>
    <property type="match status" value="1"/>
</dbReference>
<feature type="domain" description="AAA" evidence="1">
    <location>
        <begin position="70"/>
        <end position="266"/>
    </location>
</feature>
<dbReference type="PANTHER" id="PTHR13696:SF52">
    <property type="entry name" value="PARA FAMILY PROTEIN CT_582"/>
    <property type="match status" value="1"/>
</dbReference>
<accession>A0A4Q8LX60</accession>
<dbReference type="Proteomes" id="UP000294164">
    <property type="component" value="Unassembled WGS sequence"/>
</dbReference>
<evidence type="ECO:0000313" key="3">
    <source>
        <dbReference type="Proteomes" id="UP000294164"/>
    </source>
</evidence>
<evidence type="ECO:0000313" key="2">
    <source>
        <dbReference type="EMBL" id="TAA36730.1"/>
    </source>
</evidence>
<dbReference type="InterPro" id="IPR050678">
    <property type="entry name" value="DNA_Partitioning_ATPase"/>
</dbReference>